<evidence type="ECO:0000256" key="4">
    <source>
        <dbReference type="ARBA" id="ARBA00022490"/>
    </source>
</evidence>
<reference evidence="10 11" key="1">
    <citation type="submission" date="2020-01" db="EMBL/GenBank/DDBJ databases">
        <authorList>
            <consortium name="DOE Joint Genome Institute"/>
            <person name="Haridas S."/>
            <person name="Albert R."/>
            <person name="Binder M."/>
            <person name="Bloem J."/>
            <person name="Labutti K."/>
            <person name="Salamov A."/>
            <person name="Andreopoulos B."/>
            <person name="Baker S.E."/>
            <person name="Barry K."/>
            <person name="Bills G."/>
            <person name="Bluhm B.H."/>
            <person name="Cannon C."/>
            <person name="Castanera R."/>
            <person name="Culley D.E."/>
            <person name="Daum C."/>
            <person name="Ezra D."/>
            <person name="Gonzalez J.B."/>
            <person name="Henrissat B."/>
            <person name="Kuo A."/>
            <person name="Liang C."/>
            <person name="Lipzen A."/>
            <person name="Lutzoni F."/>
            <person name="Magnuson J."/>
            <person name="Mondo S."/>
            <person name="Nolan M."/>
            <person name="Ohm R."/>
            <person name="Pangilinan J."/>
            <person name="Park H.-J.H."/>
            <person name="Ramirez L."/>
            <person name="Alfaro M."/>
            <person name="Sun H."/>
            <person name="Tritt A."/>
            <person name="Yoshinaga Y."/>
            <person name="Zwiers L.-H.L."/>
            <person name="Turgeon B.G."/>
            <person name="Goodwin S.B."/>
            <person name="Spatafora J.W."/>
            <person name="Crous P.W."/>
            <person name="Grigoriev I.V."/>
        </authorList>
    </citation>
    <scope>NUCLEOTIDE SEQUENCE [LARGE SCALE GENOMIC DNA]</scope>
    <source>
        <strain evidence="10 11">CBS 611.86</strain>
    </source>
</reference>
<dbReference type="GO" id="GO:0005737">
    <property type="term" value="C:cytoplasm"/>
    <property type="evidence" value="ECO:0007669"/>
    <property type="project" value="UniProtKB-SubCell"/>
</dbReference>
<comment type="similarity">
    <text evidence="3">Belongs to the CCNDBP1 family.</text>
</comment>
<organism evidence="10 11">
    <name type="scientific">Massariosphaeria phaeospora</name>
    <dbReference type="NCBI Taxonomy" id="100035"/>
    <lineage>
        <taxon>Eukaryota</taxon>
        <taxon>Fungi</taxon>
        <taxon>Dikarya</taxon>
        <taxon>Ascomycota</taxon>
        <taxon>Pezizomycotina</taxon>
        <taxon>Dothideomycetes</taxon>
        <taxon>Pleosporomycetidae</taxon>
        <taxon>Pleosporales</taxon>
        <taxon>Pleosporales incertae sedis</taxon>
        <taxon>Massariosphaeria</taxon>
    </lineage>
</organism>
<feature type="region of interest" description="Disordered" evidence="7">
    <location>
        <begin position="27"/>
        <end position="51"/>
    </location>
</feature>
<dbReference type="Gene3D" id="1.20.1410.10">
    <property type="entry name" value="I/LWEQ domain"/>
    <property type="match status" value="1"/>
</dbReference>
<dbReference type="EMBL" id="JAADJZ010000030">
    <property type="protein sequence ID" value="KAF2865932.1"/>
    <property type="molecule type" value="Genomic_DNA"/>
</dbReference>
<dbReference type="GO" id="GO:0005634">
    <property type="term" value="C:nucleus"/>
    <property type="evidence" value="ECO:0007669"/>
    <property type="project" value="UniProtKB-SubCell"/>
</dbReference>
<feature type="region of interest" description="Disordered" evidence="7">
    <location>
        <begin position="221"/>
        <end position="247"/>
    </location>
</feature>
<protein>
    <recommendedName>
        <fullName evidence="12">Grap2 and cyclin-D-interacting-domain-containing protein</fullName>
    </recommendedName>
</protein>
<feature type="domain" description="Cyclin-D1-binding protein 1-like N-terminal" evidence="8">
    <location>
        <begin position="59"/>
        <end position="225"/>
    </location>
</feature>
<dbReference type="InterPro" id="IPR026907">
    <property type="entry name" value="GCIP-like"/>
</dbReference>
<dbReference type="Proteomes" id="UP000481861">
    <property type="component" value="Unassembled WGS sequence"/>
</dbReference>
<dbReference type="Pfam" id="PF20936">
    <property type="entry name" value="GCIP_C"/>
    <property type="match status" value="1"/>
</dbReference>
<evidence type="ECO:0000259" key="8">
    <source>
        <dbReference type="Pfam" id="PF13324"/>
    </source>
</evidence>
<dbReference type="PANTHER" id="PTHR15492:SF1">
    <property type="entry name" value="CYCLIN-D1-BINDING PROTEIN 1"/>
    <property type="match status" value="1"/>
</dbReference>
<name>A0A7C8I1Y5_9PLEO</name>
<comment type="caution">
    <text evidence="10">The sequence shown here is derived from an EMBL/GenBank/DDBJ whole genome shotgun (WGS) entry which is preliminary data.</text>
</comment>
<evidence type="ECO:0000313" key="10">
    <source>
        <dbReference type="EMBL" id="KAF2865932.1"/>
    </source>
</evidence>
<accession>A0A7C8I1Y5</accession>
<evidence type="ECO:0008006" key="12">
    <source>
        <dbReference type="Google" id="ProtNLM"/>
    </source>
</evidence>
<keyword evidence="5" id="KW-0539">Nucleus</keyword>
<comment type="subcellular location">
    <subcellularLocation>
        <location evidence="2">Cytoplasm</location>
    </subcellularLocation>
    <subcellularLocation>
        <location evidence="1">Nucleus</location>
    </subcellularLocation>
</comment>
<dbReference type="OrthoDB" id="4088536at2759"/>
<evidence type="ECO:0000256" key="5">
    <source>
        <dbReference type="ARBA" id="ARBA00023242"/>
    </source>
</evidence>
<evidence type="ECO:0000256" key="2">
    <source>
        <dbReference type="ARBA" id="ARBA00004496"/>
    </source>
</evidence>
<dbReference type="PANTHER" id="PTHR15492">
    <property type="entry name" value="CYCLIN D1-BINDING PROTEIN 1"/>
    <property type="match status" value="1"/>
</dbReference>
<keyword evidence="11" id="KW-1185">Reference proteome</keyword>
<sequence>MAKPNDFGTLIDLTKTTQALISHFQSSLAPSTTAPAPPQGESSSASPVDVPNPLDAIRATTTLLRSHTTTLSLLLLTPPLTPSAIIKKIGDVSSGALSGMVAVAASAPQPGQRDELGTWMRAEVRARVRRVLVAWGDVLVLVRLFAERREVLQKNKHATSKGKDEGPTEDEKQDVLAATGVVWEASDALLQLCADGVVGLVVKKAEEWRATLMDAVEELKEWGEDVEDDNEDNSGEDDDGFADEDDLFGAENKLGKDDTELKALLDTSVKKLKKIGMLYQALIKRRLKTFPTSATATPTGTSNESSPNPIPTLDQLMTLLKAIPDTVDELASTFYDLDDEEVRQTLDKCCGEAKSAVGLVKQSWGGKDDEFTAWSGKWVDAFDAA</sequence>
<evidence type="ECO:0000256" key="6">
    <source>
        <dbReference type="ARBA" id="ARBA00023306"/>
    </source>
</evidence>
<evidence type="ECO:0000256" key="7">
    <source>
        <dbReference type="SAM" id="MobiDB-lite"/>
    </source>
</evidence>
<evidence type="ECO:0000313" key="11">
    <source>
        <dbReference type="Proteomes" id="UP000481861"/>
    </source>
</evidence>
<keyword evidence="6" id="KW-0131">Cell cycle</keyword>
<dbReference type="Pfam" id="PF13324">
    <property type="entry name" value="GCIP_N"/>
    <property type="match status" value="1"/>
</dbReference>
<dbReference type="AlphaFoldDB" id="A0A7C8I1Y5"/>
<keyword evidence="4" id="KW-0963">Cytoplasm</keyword>
<evidence type="ECO:0000256" key="1">
    <source>
        <dbReference type="ARBA" id="ARBA00004123"/>
    </source>
</evidence>
<feature type="domain" description="Cyclin-D1-binding protein 1-like C-terminal" evidence="9">
    <location>
        <begin position="243"/>
        <end position="348"/>
    </location>
</feature>
<dbReference type="InterPro" id="IPR049318">
    <property type="entry name" value="GCIP_C"/>
</dbReference>
<gene>
    <name evidence="10" type="ORF">BDV95DRAFT_632043</name>
</gene>
<evidence type="ECO:0000259" key="9">
    <source>
        <dbReference type="Pfam" id="PF20936"/>
    </source>
</evidence>
<feature type="compositionally biased region" description="Acidic residues" evidence="7">
    <location>
        <begin position="224"/>
        <end position="247"/>
    </location>
</feature>
<evidence type="ECO:0000256" key="3">
    <source>
        <dbReference type="ARBA" id="ARBA00008940"/>
    </source>
</evidence>
<dbReference type="InterPro" id="IPR049317">
    <property type="entry name" value="GCIP-like_N"/>
</dbReference>
<proteinExistence type="inferred from homology"/>